<evidence type="ECO:0000313" key="2">
    <source>
        <dbReference type="EMBL" id="KAL0392756.1"/>
    </source>
</evidence>
<dbReference type="PANTHER" id="PTHR37610:SF40">
    <property type="entry name" value="OS01G0909600 PROTEIN"/>
    <property type="match status" value="1"/>
</dbReference>
<dbReference type="InterPro" id="IPR005162">
    <property type="entry name" value="Retrotrans_gag_dom"/>
</dbReference>
<dbReference type="PANTHER" id="PTHR37610">
    <property type="entry name" value="CCHC-TYPE DOMAIN-CONTAINING PROTEIN"/>
    <property type="match status" value="1"/>
</dbReference>
<gene>
    <name evidence="2" type="ORF">Sradi_2498400</name>
</gene>
<feature type="domain" description="Retrotransposon gag" evidence="1">
    <location>
        <begin position="4"/>
        <end position="107"/>
    </location>
</feature>
<proteinExistence type="predicted"/>
<dbReference type="Pfam" id="PF03732">
    <property type="entry name" value="Retrotrans_gag"/>
    <property type="match status" value="1"/>
</dbReference>
<evidence type="ECO:0000259" key="1">
    <source>
        <dbReference type="Pfam" id="PF03732"/>
    </source>
</evidence>
<dbReference type="EMBL" id="JACGWJ010000010">
    <property type="protein sequence ID" value="KAL0392756.1"/>
    <property type="molecule type" value="Genomic_DNA"/>
</dbReference>
<name>A0AAW2SM98_SESRA</name>
<accession>A0AAW2SM98</accession>
<protein>
    <recommendedName>
        <fullName evidence="1">Retrotransposon gag domain-containing protein</fullName>
    </recommendedName>
</protein>
<reference evidence="2" key="2">
    <citation type="journal article" date="2024" name="Plant">
        <title>Genomic evolution and insights into agronomic trait innovations of Sesamum species.</title>
        <authorList>
            <person name="Miao H."/>
            <person name="Wang L."/>
            <person name="Qu L."/>
            <person name="Liu H."/>
            <person name="Sun Y."/>
            <person name="Le M."/>
            <person name="Wang Q."/>
            <person name="Wei S."/>
            <person name="Zheng Y."/>
            <person name="Lin W."/>
            <person name="Duan Y."/>
            <person name="Cao H."/>
            <person name="Xiong S."/>
            <person name="Wang X."/>
            <person name="Wei L."/>
            <person name="Li C."/>
            <person name="Ma Q."/>
            <person name="Ju M."/>
            <person name="Zhao R."/>
            <person name="Li G."/>
            <person name="Mu C."/>
            <person name="Tian Q."/>
            <person name="Mei H."/>
            <person name="Zhang T."/>
            <person name="Gao T."/>
            <person name="Zhang H."/>
        </authorList>
    </citation>
    <scope>NUCLEOTIDE SEQUENCE</scope>
    <source>
        <strain evidence="2">G02</strain>
    </source>
</reference>
<dbReference type="AlphaFoldDB" id="A0AAW2SM98"/>
<reference evidence="2" key="1">
    <citation type="submission" date="2020-06" db="EMBL/GenBank/DDBJ databases">
        <authorList>
            <person name="Li T."/>
            <person name="Hu X."/>
            <person name="Zhang T."/>
            <person name="Song X."/>
            <person name="Zhang H."/>
            <person name="Dai N."/>
            <person name="Sheng W."/>
            <person name="Hou X."/>
            <person name="Wei L."/>
        </authorList>
    </citation>
    <scope>NUCLEOTIDE SEQUENCE</scope>
    <source>
        <strain evidence="2">G02</strain>
        <tissue evidence="2">Leaf</tissue>
    </source>
</reference>
<organism evidence="2">
    <name type="scientific">Sesamum radiatum</name>
    <name type="common">Black benniseed</name>
    <dbReference type="NCBI Taxonomy" id="300843"/>
    <lineage>
        <taxon>Eukaryota</taxon>
        <taxon>Viridiplantae</taxon>
        <taxon>Streptophyta</taxon>
        <taxon>Embryophyta</taxon>
        <taxon>Tracheophyta</taxon>
        <taxon>Spermatophyta</taxon>
        <taxon>Magnoliopsida</taxon>
        <taxon>eudicotyledons</taxon>
        <taxon>Gunneridae</taxon>
        <taxon>Pentapetalae</taxon>
        <taxon>asterids</taxon>
        <taxon>lamiids</taxon>
        <taxon>Lamiales</taxon>
        <taxon>Pedaliaceae</taxon>
        <taxon>Sesamum</taxon>
    </lineage>
</organism>
<comment type="caution">
    <text evidence="2">The sequence shown here is derived from an EMBL/GenBank/DDBJ whole genome shotgun (WGS) entry which is preliminary data.</text>
</comment>
<sequence length="132" mass="14961">MVVSWLLNSTSKDIAKAFLYPTLARDLWQELEARFGDSNGPMVYEFQREIASLTQGDLTMSSYYTKLKKLWDEMTHFTTIPTCSCGSSKALADLTASTQLMQFLMGLEDVYDHVGSQILLIDPLPSLERLIR</sequence>